<dbReference type="InterPro" id="IPR050266">
    <property type="entry name" value="AB_hydrolase_sf"/>
</dbReference>
<dbReference type="GO" id="GO:0003824">
    <property type="term" value="F:catalytic activity"/>
    <property type="evidence" value="ECO:0007669"/>
    <property type="project" value="UniProtKB-ARBA"/>
</dbReference>
<dbReference type="PANTHER" id="PTHR43798">
    <property type="entry name" value="MONOACYLGLYCEROL LIPASE"/>
    <property type="match status" value="1"/>
</dbReference>
<dbReference type="PRINTS" id="PR00111">
    <property type="entry name" value="ABHYDROLASE"/>
</dbReference>
<proteinExistence type="predicted"/>
<dbReference type="OrthoDB" id="3866834at2"/>
<protein>
    <submittedName>
        <fullName evidence="2">Pimeloyl-ACP methyl ester carboxylesterase</fullName>
    </submittedName>
</protein>
<dbReference type="RefSeq" id="WP_145909131.1">
    <property type="nucleotide sequence ID" value="NZ_BAAAMZ010000010.1"/>
</dbReference>
<dbReference type="AlphaFoldDB" id="A0A561TWR9"/>
<dbReference type="PANTHER" id="PTHR43798:SF33">
    <property type="entry name" value="HYDROLASE, PUTATIVE (AFU_ORTHOLOGUE AFUA_2G14860)-RELATED"/>
    <property type="match status" value="1"/>
</dbReference>
<evidence type="ECO:0000313" key="3">
    <source>
        <dbReference type="Proteomes" id="UP000317940"/>
    </source>
</evidence>
<accession>A0A561TWR9</accession>
<dbReference type="InterPro" id="IPR029058">
    <property type="entry name" value="AB_hydrolase_fold"/>
</dbReference>
<dbReference type="InterPro" id="IPR000073">
    <property type="entry name" value="AB_hydrolase_1"/>
</dbReference>
<dbReference type="Gene3D" id="3.40.50.1820">
    <property type="entry name" value="alpha/beta hydrolase"/>
    <property type="match status" value="1"/>
</dbReference>
<dbReference type="GO" id="GO:0016020">
    <property type="term" value="C:membrane"/>
    <property type="evidence" value="ECO:0007669"/>
    <property type="project" value="TreeGrafter"/>
</dbReference>
<gene>
    <name evidence="2" type="ORF">FHX73_12676</name>
</gene>
<evidence type="ECO:0000313" key="2">
    <source>
        <dbReference type="EMBL" id="TWF91561.1"/>
    </source>
</evidence>
<organism evidence="2 3">
    <name type="scientific">Kitasatospora viridis</name>
    <dbReference type="NCBI Taxonomy" id="281105"/>
    <lineage>
        <taxon>Bacteria</taxon>
        <taxon>Bacillati</taxon>
        <taxon>Actinomycetota</taxon>
        <taxon>Actinomycetes</taxon>
        <taxon>Kitasatosporales</taxon>
        <taxon>Streptomycetaceae</taxon>
        <taxon>Kitasatospora</taxon>
    </lineage>
</organism>
<evidence type="ECO:0000259" key="1">
    <source>
        <dbReference type="Pfam" id="PF12697"/>
    </source>
</evidence>
<dbReference type="EMBL" id="VIWT01000002">
    <property type="protein sequence ID" value="TWF91561.1"/>
    <property type="molecule type" value="Genomic_DNA"/>
</dbReference>
<feature type="domain" description="AB hydrolase-1" evidence="1">
    <location>
        <begin position="22"/>
        <end position="250"/>
    </location>
</feature>
<reference evidence="2 3" key="1">
    <citation type="submission" date="2019-06" db="EMBL/GenBank/DDBJ databases">
        <title>Sequencing the genomes of 1000 actinobacteria strains.</title>
        <authorList>
            <person name="Klenk H.-P."/>
        </authorList>
    </citation>
    <scope>NUCLEOTIDE SEQUENCE [LARGE SCALE GENOMIC DNA]</scope>
    <source>
        <strain evidence="2 3">DSM 44826</strain>
    </source>
</reference>
<name>A0A561TWR9_9ACTN</name>
<keyword evidence="3" id="KW-1185">Reference proteome</keyword>
<dbReference type="SUPFAM" id="SSF53474">
    <property type="entry name" value="alpha/beta-Hydrolases"/>
    <property type="match status" value="1"/>
</dbReference>
<dbReference type="Proteomes" id="UP000317940">
    <property type="component" value="Unassembled WGS sequence"/>
</dbReference>
<sequence>MPTATASGTTVPYLRQGSGLGLLLLHGTNSDGATGFGPVIDRFTDQRTVLAPDYAGSGGSTVPDGPLDLDLLTTQAAAVITDAATGPVDVVGVSLGAVVAAATAAAHPHLVRRLVLVAGWVSSDDPRHRLVFQTWRTLEASDPALATAFGLSLALSPGFLAGLGHERVAQFIQRRSPDGTAARIELGQRVDLRNRLPQISAPTLVIGLTQDNLVPAAHARAMHQAIPHSRYTEIDSGHAVVLEQPDQFVRHVRDFVLDEPDPTATRR</sequence>
<dbReference type="Pfam" id="PF12697">
    <property type="entry name" value="Abhydrolase_6"/>
    <property type="match status" value="1"/>
</dbReference>
<comment type="caution">
    <text evidence="2">The sequence shown here is derived from an EMBL/GenBank/DDBJ whole genome shotgun (WGS) entry which is preliminary data.</text>
</comment>